<reference evidence="1" key="1">
    <citation type="submission" date="2023-07" db="EMBL/GenBank/DDBJ databases">
        <title>A chromosome-level genome assembly of Lolium multiflorum.</title>
        <authorList>
            <person name="Chen Y."/>
            <person name="Copetti D."/>
            <person name="Kolliker R."/>
            <person name="Studer B."/>
        </authorList>
    </citation>
    <scope>NUCLEOTIDE SEQUENCE</scope>
    <source>
        <strain evidence="1">02402/16</strain>
        <tissue evidence="1">Leaf</tissue>
    </source>
</reference>
<evidence type="ECO:0000313" key="1">
    <source>
        <dbReference type="EMBL" id="KAK1678997.1"/>
    </source>
</evidence>
<gene>
    <name evidence="1" type="ORF">QYE76_039845</name>
</gene>
<organism evidence="1 2">
    <name type="scientific">Lolium multiflorum</name>
    <name type="common">Italian ryegrass</name>
    <name type="synonym">Lolium perenne subsp. multiflorum</name>
    <dbReference type="NCBI Taxonomy" id="4521"/>
    <lineage>
        <taxon>Eukaryota</taxon>
        <taxon>Viridiplantae</taxon>
        <taxon>Streptophyta</taxon>
        <taxon>Embryophyta</taxon>
        <taxon>Tracheophyta</taxon>
        <taxon>Spermatophyta</taxon>
        <taxon>Magnoliopsida</taxon>
        <taxon>Liliopsida</taxon>
        <taxon>Poales</taxon>
        <taxon>Poaceae</taxon>
        <taxon>BOP clade</taxon>
        <taxon>Pooideae</taxon>
        <taxon>Poodae</taxon>
        <taxon>Poeae</taxon>
        <taxon>Poeae Chloroplast Group 2 (Poeae type)</taxon>
        <taxon>Loliodinae</taxon>
        <taxon>Loliinae</taxon>
        <taxon>Lolium</taxon>
    </lineage>
</organism>
<proteinExistence type="predicted"/>
<name>A0AAD8TBX5_LOLMU</name>
<protein>
    <recommendedName>
        <fullName evidence="3">No apical meristem-associated C-terminal domain-containing protein</fullName>
    </recommendedName>
</protein>
<dbReference type="Proteomes" id="UP001231189">
    <property type="component" value="Unassembled WGS sequence"/>
</dbReference>
<dbReference type="EMBL" id="JAUUTY010000002">
    <property type="protein sequence ID" value="KAK1678997.1"/>
    <property type="molecule type" value="Genomic_DNA"/>
</dbReference>
<comment type="caution">
    <text evidence="1">The sequence shown here is derived from an EMBL/GenBank/DDBJ whole genome shotgun (WGS) entry which is preliminary data.</text>
</comment>
<dbReference type="AlphaFoldDB" id="A0AAD8TBX5"/>
<accession>A0AAD8TBX5</accession>
<sequence length="175" mass="19576">MYKHRNGDKDFPFTRCFKKLEGCKKWEAVCLTLNDKNHVREDGPIAAAPASAGRPIGNKKVKAERNAAPTLAAIDASIEKMMFSFSIENKEAADRGAAMWKAMLEKQDVKIGLEREKVEATKMEAQAGVMKAMNEATQLSLAEMTQESKILMTDMASMDPLARVWIEMYRKCIGK</sequence>
<evidence type="ECO:0000313" key="2">
    <source>
        <dbReference type="Proteomes" id="UP001231189"/>
    </source>
</evidence>
<keyword evidence="2" id="KW-1185">Reference proteome</keyword>
<evidence type="ECO:0008006" key="3">
    <source>
        <dbReference type="Google" id="ProtNLM"/>
    </source>
</evidence>